<dbReference type="Pfam" id="PF04607">
    <property type="entry name" value="RelA_SpoT"/>
    <property type="match status" value="1"/>
</dbReference>
<reference evidence="8 9" key="1">
    <citation type="submission" date="2021-02" db="EMBL/GenBank/DDBJ databases">
        <title>Niveibacterium changnyeongensis HC41.</title>
        <authorList>
            <person name="Kang M."/>
        </authorList>
    </citation>
    <scope>NUCLEOTIDE SEQUENCE [LARGE SCALE GENOMIC DNA]</scope>
    <source>
        <strain evidence="8 9">HC41</strain>
    </source>
</reference>
<dbReference type="CDD" id="cd04876">
    <property type="entry name" value="ACT_RelA-SpoT"/>
    <property type="match status" value="1"/>
</dbReference>
<dbReference type="Gene3D" id="3.30.460.10">
    <property type="entry name" value="Beta Polymerase, domain 2"/>
    <property type="match status" value="1"/>
</dbReference>
<dbReference type="Gene3D" id="1.10.3210.10">
    <property type="entry name" value="Hypothetical protein af1432"/>
    <property type="match status" value="1"/>
</dbReference>
<dbReference type="SUPFAM" id="SSF81271">
    <property type="entry name" value="TGS-like"/>
    <property type="match status" value="1"/>
</dbReference>
<dbReference type="InterPro" id="IPR007685">
    <property type="entry name" value="RelA_SpoT"/>
</dbReference>
<sequence length="733" mass="81699">MVQVAHSLDSSDSSVPSAAALAEGLGGDALVPLQSALDWIVPLYGEHTLRTGEPTLRHALGMALIAVALKLDLDTRLAALLFAVVEYVDEPSEEVERRFGRNVARLTDGMARLNGLRLITRKAAQSAATDVRAQTEVLRKMVLAMVEDIRVVLLRLASRTQTLRYLTEHDSDSKEELARESMDLYAPLANRLGVWQLKWELEDLSFRFLEPQTYKRIAKMLDERRVEREAFIETSIARLKDDLAAAGVQADVYGRPKHIYSIYNKMRAKHLDFSQVYDVRALRVLVRDVRDCYTALGIVHTIWQPIPGEYDDYISKPKGNNYQSLHTAVRASDGRALEVQIRTMEMHRHAELGVAAHWRYKEGARETGEYDEKIALLRQLLSWRDEISDSAQWESHYKNASLDDTIYVMTPQGRVVDLPSGATPIDFAYRVHSDLGHRCRGAKINGQMVSLNTALDNGQVVDIIAAKQGGPSRDWLNPQLGYLATSNARSKVRRWFTLQEEAETLSQGRTIALKELQREGQAHSSLDDLASRLGFKTTDAFLIAVGRGDVGTRQIQIALHGDVSPAEPAPDVVIGRSRGRGRDDKILIVGVGRLMTTLSRCCKPAPPDAISGFVTRGKGVSIHRSDCRDFKHVALKHPERVVEAAWGEADTAAQVSDVYPIDIAVDAHDRQGLLRDISEILSREKLNVIAVNTMSKGGRAFMRFTIEVRNASQSQRALTLIGEVEGVERARRA</sequence>
<dbReference type="InterPro" id="IPR004811">
    <property type="entry name" value="RelA/Spo_fam"/>
</dbReference>
<dbReference type="Pfam" id="PF13328">
    <property type="entry name" value="HD_4"/>
    <property type="match status" value="1"/>
</dbReference>
<dbReference type="InterPro" id="IPR045600">
    <property type="entry name" value="RelA/SpoT_AH_RIS"/>
</dbReference>
<dbReference type="Gene3D" id="3.10.20.30">
    <property type="match status" value="1"/>
</dbReference>
<evidence type="ECO:0000256" key="5">
    <source>
        <dbReference type="RuleBase" id="RU003847"/>
    </source>
</evidence>
<dbReference type="EMBL" id="CP071060">
    <property type="protein sequence ID" value="QSI75076.1"/>
    <property type="molecule type" value="Genomic_DNA"/>
</dbReference>
<dbReference type="Pfam" id="PF19296">
    <property type="entry name" value="RelA_AH_RIS"/>
    <property type="match status" value="1"/>
</dbReference>
<accession>A0ABX7M2H4</accession>
<feature type="domain" description="ACT" evidence="6">
    <location>
        <begin position="662"/>
        <end position="733"/>
    </location>
</feature>
<dbReference type="SMART" id="SM00954">
    <property type="entry name" value="RelA_SpoT"/>
    <property type="match status" value="1"/>
</dbReference>
<gene>
    <name evidence="8" type="ORF">JY500_11080</name>
</gene>
<dbReference type="SUPFAM" id="SSF81301">
    <property type="entry name" value="Nucleotidyltransferase"/>
    <property type="match status" value="1"/>
</dbReference>
<dbReference type="SUPFAM" id="SSF109604">
    <property type="entry name" value="HD-domain/PDEase-like"/>
    <property type="match status" value="1"/>
</dbReference>
<dbReference type="PROSITE" id="PS51880">
    <property type="entry name" value="TGS"/>
    <property type="match status" value="1"/>
</dbReference>
<dbReference type="PROSITE" id="PS51671">
    <property type="entry name" value="ACT"/>
    <property type="match status" value="1"/>
</dbReference>
<evidence type="ECO:0000256" key="1">
    <source>
        <dbReference type="ARBA" id="ARBA00019852"/>
    </source>
</evidence>
<evidence type="ECO:0000313" key="9">
    <source>
        <dbReference type="Proteomes" id="UP000663570"/>
    </source>
</evidence>
<dbReference type="PANTHER" id="PTHR21262:SF31">
    <property type="entry name" value="GTP PYROPHOSPHOKINASE"/>
    <property type="match status" value="1"/>
</dbReference>
<dbReference type="InterPro" id="IPR033655">
    <property type="entry name" value="TGS_RelA/SpoT"/>
</dbReference>
<name>A0ABX7M2H4_9RHOO</name>
<dbReference type="InterPro" id="IPR045865">
    <property type="entry name" value="ACT-like_dom_sf"/>
</dbReference>
<dbReference type="InterPro" id="IPR004095">
    <property type="entry name" value="TGS"/>
</dbReference>
<comment type="function">
    <text evidence="5">In eubacteria ppGpp (guanosine 3'-diphosphate 5'-diphosphate) is a mediator of the stringent response that coordinates a variety of cellular activities in response to changes in nutritional abundance.</text>
</comment>
<dbReference type="InterPro" id="IPR043519">
    <property type="entry name" value="NT_sf"/>
</dbReference>
<feature type="domain" description="TGS" evidence="7">
    <location>
        <begin position="404"/>
        <end position="465"/>
    </location>
</feature>
<dbReference type="InterPro" id="IPR002912">
    <property type="entry name" value="ACT_dom"/>
</dbReference>
<organism evidence="8 9">
    <name type="scientific">Niveibacterium microcysteis</name>
    <dbReference type="NCBI Taxonomy" id="2811415"/>
    <lineage>
        <taxon>Bacteria</taxon>
        <taxon>Pseudomonadati</taxon>
        <taxon>Pseudomonadota</taxon>
        <taxon>Betaproteobacteria</taxon>
        <taxon>Rhodocyclales</taxon>
        <taxon>Rhodocyclaceae</taxon>
        <taxon>Niveibacterium</taxon>
    </lineage>
</organism>
<evidence type="ECO:0000313" key="8">
    <source>
        <dbReference type="EMBL" id="QSI75076.1"/>
    </source>
</evidence>
<dbReference type="RefSeq" id="WP_172200242.1">
    <property type="nucleotide sequence ID" value="NZ_CP071060.1"/>
</dbReference>
<dbReference type="Gene3D" id="3.30.70.260">
    <property type="match status" value="1"/>
</dbReference>
<evidence type="ECO:0000259" key="7">
    <source>
        <dbReference type="PROSITE" id="PS51880"/>
    </source>
</evidence>
<dbReference type="SUPFAM" id="SSF55021">
    <property type="entry name" value="ACT-like"/>
    <property type="match status" value="1"/>
</dbReference>
<evidence type="ECO:0000256" key="3">
    <source>
        <dbReference type="ARBA" id="ARBA00032407"/>
    </source>
</evidence>
<proteinExistence type="inferred from homology"/>
<dbReference type="Pfam" id="PF02824">
    <property type="entry name" value="TGS"/>
    <property type="match status" value="1"/>
</dbReference>
<comment type="similarity">
    <text evidence="5">Belongs to the relA/spoT family.</text>
</comment>
<dbReference type="CDD" id="cd05399">
    <property type="entry name" value="NT_Rel-Spo_like"/>
    <property type="match status" value="1"/>
</dbReference>
<dbReference type="Proteomes" id="UP000663570">
    <property type="component" value="Chromosome"/>
</dbReference>
<dbReference type="NCBIfam" id="TIGR00691">
    <property type="entry name" value="spoT_relA"/>
    <property type="match status" value="1"/>
</dbReference>
<evidence type="ECO:0000256" key="2">
    <source>
        <dbReference type="ARBA" id="ARBA00029754"/>
    </source>
</evidence>
<dbReference type="Pfam" id="PF13291">
    <property type="entry name" value="ACT_4"/>
    <property type="match status" value="1"/>
</dbReference>
<evidence type="ECO:0000256" key="4">
    <source>
        <dbReference type="ARBA" id="ARBA00033308"/>
    </source>
</evidence>
<dbReference type="InterPro" id="IPR012676">
    <property type="entry name" value="TGS-like"/>
</dbReference>
<protein>
    <recommendedName>
        <fullName evidence="1">GTP pyrophosphokinase</fullName>
    </recommendedName>
    <alternativeName>
        <fullName evidence="3">(p)ppGpp synthase</fullName>
    </alternativeName>
    <alternativeName>
        <fullName evidence="2">ATP:GTP 3'-pyrophosphotransferase</fullName>
    </alternativeName>
    <alternativeName>
        <fullName evidence="4">ppGpp synthase I</fullName>
    </alternativeName>
</protein>
<dbReference type="PANTHER" id="PTHR21262">
    <property type="entry name" value="GUANOSINE-3',5'-BIS DIPHOSPHATE 3'-PYROPHOSPHOHYDROLASE"/>
    <property type="match status" value="1"/>
</dbReference>
<evidence type="ECO:0000259" key="6">
    <source>
        <dbReference type="PROSITE" id="PS51671"/>
    </source>
</evidence>
<dbReference type="InterPro" id="IPR012675">
    <property type="entry name" value="Beta-grasp_dom_sf"/>
</dbReference>
<keyword evidence="9" id="KW-1185">Reference proteome</keyword>
<dbReference type="CDD" id="cd01668">
    <property type="entry name" value="TGS_RSH"/>
    <property type="match status" value="1"/>
</dbReference>